<evidence type="ECO:0000313" key="2">
    <source>
        <dbReference type="Proteomes" id="UP000283896"/>
    </source>
</evidence>
<proteinExistence type="predicted"/>
<protein>
    <submittedName>
        <fullName evidence="1">Uncharacterized protein</fullName>
    </submittedName>
</protein>
<sequence length="74" mass="8946">MTVLNNDHINSYNALFIISLIEKEKMKFSYGRAWLLYRMKKHKIMLPIDSQGKPDWFFMENYIKSLPYNVNLKD</sequence>
<organism evidence="1 2">
    <name type="scientific">Candidatus Phytoplasma solani</name>
    <dbReference type="NCBI Taxonomy" id="69896"/>
    <lineage>
        <taxon>Bacteria</taxon>
        <taxon>Bacillati</taxon>
        <taxon>Mycoplasmatota</taxon>
        <taxon>Mollicutes</taxon>
        <taxon>Acholeplasmatales</taxon>
        <taxon>Acholeplasmataceae</taxon>
        <taxon>Candidatus Phytoplasma</taxon>
        <taxon>16SrXII (Stolbur group)</taxon>
    </lineage>
</organism>
<gene>
    <name evidence="1" type="ORF">PSSA1_v1c5880</name>
</gene>
<keyword evidence="2" id="KW-1185">Reference proteome</keyword>
<comment type="caution">
    <text evidence="1">The sequence shown here is derived from an EMBL/GenBank/DDBJ whole genome shotgun (WGS) entry which is preliminary data.</text>
</comment>
<dbReference type="AlphaFoldDB" id="A0A421NUR0"/>
<dbReference type="Proteomes" id="UP000283896">
    <property type="component" value="Unassembled WGS sequence"/>
</dbReference>
<accession>A0A421NUR0</accession>
<name>A0A421NUR0_9MOLU</name>
<dbReference type="KEGG" id="psol:S284_02450"/>
<evidence type="ECO:0000313" key="1">
    <source>
        <dbReference type="EMBL" id="RMI87753.1"/>
    </source>
</evidence>
<dbReference type="EMBL" id="MPBG01000010">
    <property type="protein sequence ID" value="RMI87753.1"/>
    <property type="molecule type" value="Genomic_DNA"/>
</dbReference>
<reference evidence="2" key="1">
    <citation type="submission" date="2016-11" db="EMBL/GenBank/DDBJ databases">
        <title>Genome sequence of Candidatus Phytoplasma solani strain SA-1.</title>
        <authorList>
            <person name="Haryono M."/>
            <person name="Samarzija I."/>
            <person name="Seruga Music M."/>
            <person name="Hogenhout S."/>
            <person name="Kuo C.-H."/>
        </authorList>
    </citation>
    <scope>NUCLEOTIDE SEQUENCE [LARGE SCALE GENOMIC DNA]</scope>
    <source>
        <strain evidence="2">SA-1</strain>
    </source>
</reference>